<keyword evidence="2" id="KW-1185">Reference proteome</keyword>
<accession>A0A7L4ZUZ4</accession>
<dbReference type="RefSeq" id="WP_151077257.1">
    <property type="nucleotide sequence ID" value="NZ_CP047647.1"/>
</dbReference>
<sequence>MKRHLGFLLLIWSLSIGWVHGQRRAIAAPVRPRLPARSLHCTLEAITPDYLAYEPVVLRVRIHNRADSTLTLISALPGSEARRSPRATFYVSVIALDGPKPQPALAGAEFSGIAPADFVLLGPGQSFNPLERMTRFPMAAPLVYPTLPPGVYDIHFLYSTNEPDPAKWGLPTAPRTALHDSAAVRLQRVPRVFLTSNTVRVVVRAQPTGNLARP</sequence>
<name>A0A7L4ZUZ4_9BACT</name>
<evidence type="ECO:0000313" key="2">
    <source>
        <dbReference type="Proteomes" id="UP000326380"/>
    </source>
</evidence>
<dbReference type="Proteomes" id="UP000326380">
    <property type="component" value="Unassembled WGS sequence"/>
</dbReference>
<protein>
    <submittedName>
        <fullName evidence="1">Uncharacterized protein</fullName>
    </submittedName>
</protein>
<reference evidence="1 2" key="1">
    <citation type="submission" date="2019-09" db="EMBL/GenBank/DDBJ databases">
        <title>Genome sequence of Hymenobacter sp. M3.</title>
        <authorList>
            <person name="Srinivasan S."/>
        </authorList>
    </citation>
    <scope>NUCLEOTIDE SEQUENCE [LARGE SCALE GENOMIC DNA]</scope>
    <source>
        <strain evidence="1 2">M3</strain>
    </source>
</reference>
<gene>
    <name evidence="1" type="ORF">F0P96_03070</name>
</gene>
<organism evidence="1 2">
    <name type="scientific">Hymenobacter busanensis</name>
    <dbReference type="NCBI Taxonomy" id="2607656"/>
    <lineage>
        <taxon>Bacteria</taxon>
        <taxon>Pseudomonadati</taxon>
        <taxon>Bacteroidota</taxon>
        <taxon>Cytophagia</taxon>
        <taxon>Cytophagales</taxon>
        <taxon>Hymenobacteraceae</taxon>
        <taxon>Hymenobacter</taxon>
    </lineage>
</organism>
<dbReference type="AlphaFoldDB" id="A0A7L4ZUZ4"/>
<evidence type="ECO:0000313" key="1">
    <source>
        <dbReference type="EMBL" id="KAA9339609.1"/>
    </source>
</evidence>
<comment type="caution">
    <text evidence="1">The sequence shown here is derived from an EMBL/GenBank/DDBJ whole genome shotgun (WGS) entry which is preliminary data.</text>
</comment>
<proteinExistence type="predicted"/>
<dbReference type="EMBL" id="VTWU01000001">
    <property type="protein sequence ID" value="KAA9339609.1"/>
    <property type="molecule type" value="Genomic_DNA"/>
</dbReference>